<comment type="caution">
    <text evidence="3">The sequence shown here is derived from an EMBL/GenBank/DDBJ whole genome shotgun (WGS) entry which is preliminary data.</text>
</comment>
<dbReference type="Pfam" id="PF16778">
    <property type="entry name" value="Phage_tail_APC"/>
    <property type="match status" value="1"/>
</dbReference>
<proteinExistence type="predicted"/>
<evidence type="ECO:0000259" key="2">
    <source>
        <dbReference type="Pfam" id="PF16778"/>
    </source>
</evidence>
<reference evidence="4" key="1">
    <citation type="submission" date="2015-03" db="EMBL/GenBank/DDBJ databases">
        <title>Pseudomonas frederiksbergensis hydrocarbon degrader.</title>
        <authorList>
            <person name="Brown L.M."/>
            <person name="Ruiz O.N."/>
            <person name="Mueller S."/>
            <person name="Gunasekera T.S."/>
        </authorList>
    </citation>
    <scope>NUCLEOTIDE SEQUENCE [LARGE SCALE GENOMIC DNA]</scope>
    <source>
        <strain evidence="4">SI8</strain>
    </source>
</reference>
<dbReference type="RefSeq" id="WP_039594425.1">
    <property type="nucleotide sequence ID" value="NZ_JQGJ02000029.1"/>
</dbReference>
<evidence type="ECO:0000256" key="1">
    <source>
        <dbReference type="SAM" id="MobiDB-lite"/>
    </source>
</evidence>
<dbReference type="EMBL" id="JQGJ01000032">
    <property type="protein sequence ID" value="KHK61470.1"/>
    <property type="molecule type" value="Genomic_DNA"/>
</dbReference>
<dbReference type="OrthoDB" id="6465464at2"/>
<accession>A0A0B1YSM1</accession>
<name>A0A0B1YSM1_9PSED</name>
<feature type="domain" description="Phage tail assembly chaperone-like" evidence="2">
    <location>
        <begin position="68"/>
        <end position="133"/>
    </location>
</feature>
<feature type="region of interest" description="Disordered" evidence="1">
    <location>
        <begin position="82"/>
        <end position="101"/>
    </location>
</feature>
<dbReference type="Proteomes" id="UP000030949">
    <property type="component" value="Unassembled WGS sequence"/>
</dbReference>
<dbReference type="InterPro" id="IPR031893">
    <property type="entry name" value="Phage_tail_APC"/>
</dbReference>
<protein>
    <submittedName>
        <fullName evidence="3">Phage tail protein</fullName>
    </submittedName>
</protein>
<evidence type="ECO:0000313" key="4">
    <source>
        <dbReference type="Proteomes" id="UP000030949"/>
    </source>
</evidence>
<organism evidence="3 4">
    <name type="scientific">Pseudomonas frederiksbergensis</name>
    <dbReference type="NCBI Taxonomy" id="104087"/>
    <lineage>
        <taxon>Bacteria</taxon>
        <taxon>Pseudomonadati</taxon>
        <taxon>Pseudomonadota</taxon>
        <taxon>Gammaproteobacteria</taxon>
        <taxon>Pseudomonadales</taxon>
        <taxon>Pseudomonadaceae</taxon>
        <taxon>Pseudomonas</taxon>
    </lineage>
</organism>
<evidence type="ECO:0000313" key="3">
    <source>
        <dbReference type="EMBL" id="KHK61470.1"/>
    </source>
</evidence>
<dbReference type="AlphaFoldDB" id="A0A0B1YSM1"/>
<gene>
    <name evidence="3" type="ORF">JZ00_28320</name>
</gene>
<sequence length="141" mass="15922">MFASKSTRGFYDSAIHDSMPSDVVQISSTLHAELLLAESGGKIIEWNDDGYPIAVDPPPASREELAVVERIWRDQQLSETDGVVARHRDEQESGMETSLGSTKYSELQAYRQALRNWPEVSEFPLIEHRPAAPSWLEEQIH</sequence>